<evidence type="ECO:0000313" key="1">
    <source>
        <dbReference type="EMBL" id="MBN9901511.1"/>
    </source>
</evidence>
<dbReference type="EMBL" id="VIXF01000007">
    <property type="protein sequence ID" value="MBN9901511.1"/>
    <property type="molecule type" value="Genomic_DNA"/>
</dbReference>
<reference evidence="1" key="3">
    <citation type="journal article" date="2021" name="J. Invertebr. Pathol.">
        <title>Molecular characterization of a Bacillus thuringiensis strain from Argentina, toxic against Lepidoptera and Coleoptera, based on its whole-genome and Cry protein analysis.</title>
        <authorList>
            <person name="Nicolas Lazarte J."/>
            <person name="Pia Valacco M."/>
            <person name="Moreno S."/>
            <person name="Salerno G.L."/>
            <person name="Beron C.M."/>
        </authorList>
    </citation>
    <scope>NUCLEOTIDE SEQUENCE</scope>
    <source>
        <strain evidence="1">FCC7</strain>
    </source>
</reference>
<dbReference type="EMBL" id="NTXF01000009">
    <property type="protein sequence ID" value="PEX50848.1"/>
    <property type="molecule type" value="Genomic_DNA"/>
</dbReference>
<dbReference type="AlphaFoldDB" id="A0AAW4I1Y3"/>
<protein>
    <recommendedName>
        <fullName evidence="5">Transposase</fullName>
    </recommendedName>
</protein>
<gene>
    <name evidence="2" type="ORF">CN461_10650</name>
    <name evidence="1" type="ORF">FME64_30005</name>
</gene>
<reference evidence="2 3" key="1">
    <citation type="submission" date="2017-09" db="EMBL/GenBank/DDBJ databases">
        <title>Large-scale bioinformatics analysis of Bacillus genomes uncovers conserved roles of natural products in bacterial physiology.</title>
        <authorList>
            <consortium name="Agbiome Team Llc"/>
            <person name="Bleich R.M."/>
            <person name="Kirk G.J."/>
            <person name="Santa Maria K.C."/>
            <person name="Allen S.E."/>
            <person name="Farag S."/>
            <person name="Shank E.A."/>
            <person name="Bowers A."/>
        </authorList>
    </citation>
    <scope>NUCLEOTIDE SEQUENCE [LARGE SCALE GENOMIC DNA]</scope>
    <source>
        <strain evidence="2 3">AFS007900</strain>
    </source>
</reference>
<evidence type="ECO:0000313" key="4">
    <source>
        <dbReference type="Proteomes" id="UP000775627"/>
    </source>
</evidence>
<evidence type="ECO:0008006" key="5">
    <source>
        <dbReference type="Google" id="ProtNLM"/>
    </source>
</evidence>
<accession>A0AAW4I1Y3</accession>
<proteinExistence type="predicted"/>
<reference evidence="1" key="2">
    <citation type="submission" date="2019-07" db="EMBL/GenBank/DDBJ databases">
        <authorList>
            <person name="Lazarte J.N."/>
            <person name="Poliero A."/>
            <person name="Beron C."/>
        </authorList>
    </citation>
    <scope>NUCLEOTIDE SEQUENCE</scope>
    <source>
        <strain evidence="1">FCC7</strain>
    </source>
</reference>
<dbReference type="Proteomes" id="UP000775627">
    <property type="component" value="Unassembled WGS sequence"/>
</dbReference>
<organism evidence="1 4">
    <name type="scientific">Bacillus thuringiensis</name>
    <dbReference type="NCBI Taxonomy" id="1428"/>
    <lineage>
        <taxon>Bacteria</taxon>
        <taxon>Bacillati</taxon>
        <taxon>Bacillota</taxon>
        <taxon>Bacilli</taxon>
        <taxon>Bacillales</taxon>
        <taxon>Bacillaceae</taxon>
        <taxon>Bacillus</taxon>
        <taxon>Bacillus cereus group</taxon>
    </lineage>
</organism>
<comment type="caution">
    <text evidence="1">The sequence shown here is derived from an EMBL/GenBank/DDBJ whole genome shotgun (WGS) entry which is preliminary data.</text>
</comment>
<evidence type="ECO:0000313" key="2">
    <source>
        <dbReference type="EMBL" id="PEX50848.1"/>
    </source>
</evidence>
<evidence type="ECO:0000313" key="3">
    <source>
        <dbReference type="Proteomes" id="UP000220502"/>
    </source>
</evidence>
<sequence length="61" mass="7000">MRVDDQRTGLEGWASSTPNLLNIAVNRVRKNVLIRNSASLGKKRYFDTAFKYLSKETVKIE</sequence>
<dbReference type="Proteomes" id="UP000220502">
    <property type="component" value="Unassembled WGS sequence"/>
</dbReference>
<name>A0AAW4I1Y3_BACTU</name>